<dbReference type="PANTHER" id="PTHR42647:SF12">
    <property type="entry name" value="BOI-RELATED E3 UBIQUITIN-PROTEIN LIGASE 2-RELATED"/>
    <property type="match status" value="1"/>
</dbReference>
<dbReference type="PANTHER" id="PTHR42647">
    <property type="entry name" value="SBP (S-RIBONUCLEASE BINDING PROTEIN) FAMILY PROTEIN"/>
    <property type="match status" value="1"/>
</dbReference>
<name>A0A2I0BDW7_9ASPA</name>
<dbReference type="CDD" id="cd16649">
    <property type="entry name" value="mRING-HC-C3HC5_CGRF1-like"/>
    <property type="match status" value="1"/>
</dbReference>
<proteinExistence type="predicted"/>
<organism evidence="6 7">
    <name type="scientific">Apostasia shenzhenica</name>
    <dbReference type="NCBI Taxonomy" id="1088818"/>
    <lineage>
        <taxon>Eukaryota</taxon>
        <taxon>Viridiplantae</taxon>
        <taxon>Streptophyta</taxon>
        <taxon>Embryophyta</taxon>
        <taxon>Tracheophyta</taxon>
        <taxon>Spermatophyta</taxon>
        <taxon>Magnoliopsida</taxon>
        <taxon>Liliopsida</taxon>
        <taxon>Asparagales</taxon>
        <taxon>Orchidaceae</taxon>
        <taxon>Apostasioideae</taxon>
        <taxon>Apostasia</taxon>
    </lineage>
</organism>
<dbReference type="InterPro" id="IPR001841">
    <property type="entry name" value="Znf_RING"/>
</dbReference>
<evidence type="ECO:0000256" key="3">
    <source>
        <dbReference type="ARBA" id="ARBA00022833"/>
    </source>
</evidence>
<evidence type="ECO:0000256" key="2">
    <source>
        <dbReference type="ARBA" id="ARBA00022771"/>
    </source>
</evidence>
<feature type="domain" description="RING-type" evidence="5">
    <location>
        <begin position="230"/>
        <end position="265"/>
    </location>
</feature>
<dbReference type="Pfam" id="PF13920">
    <property type="entry name" value="zf-C3HC4_3"/>
    <property type="match status" value="1"/>
</dbReference>
<dbReference type="AlphaFoldDB" id="A0A2I0BDW7"/>
<evidence type="ECO:0000256" key="4">
    <source>
        <dbReference type="PROSITE-ProRule" id="PRU00175"/>
    </source>
</evidence>
<reference evidence="6 7" key="1">
    <citation type="journal article" date="2017" name="Nature">
        <title>The Apostasia genome and the evolution of orchids.</title>
        <authorList>
            <person name="Zhang G.Q."/>
            <person name="Liu K.W."/>
            <person name="Li Z."/>
            <person name="Lohaus R."/>
            <person name="Hsiao Y.Y."/>
            <person name="Niu S.C."/>
            <person name="Wang J.Y."/>
            <person name="Lin Y.C."/>
            <person name="Xu Q."/>
            <person name="Chen L.J."/>
            <person name="Yoshida K."/>
            <person name="Fujiwara S."/>
            <person name="Wang Z.W."/>
            <person name="Zhang Y.Q."/>
            <person name="Mitsuda N."/>
            <person name="Wang M."/>
            <person name="Liu G.H."/>
            <person name="Pecoraro L."/>
            <person name="Huang H.X."/>
            <person name="Xiao X.J."/>
            <person name="Lin M."/>
            <person name="Wu X.Y."/>
            <person name="Wu W.L."/>
            <person name="Chen Y.Y."/>
            <person name="Chang S.B."/>
            <person name="Sakamoto S."/>
            <person name="Ohme-Takagi M."/>
            <person name="Yagi M."/>
            <person name="Zeng S.J."/>
            <person name="Shen C.Y."/>
            <person name="Yeh C.M."/>
            <person name="Luo Y.B."/>
            <person name="Tsai W.C."/>
            <person name="Van de Peer Y."/>
            <person name="Liu Z.J."/>
        </authorList>
    </citation>
    <scope>NUCLEOTIDE SEQUENCE [LARGE SCALE GENOMIC DNA]</scope>
    <source>
        <strain evidence="7">cv. Shenzhen</strain>
        <tissue evidence="6">Stem</tissue>
    </source>
</reference>
<dbReference type="EMBL" id="KZ451888">
    <property type="protein sequence ID" value="PKA65995.1"/>
    <property type="molecule type" value="Genomic_DNA"/>
</dbReference>
<gene>
    <name evidence="6" type="ORF">AXF42_Ash010404</name>
</gene>
<dbReference type="Proteomes" id="UP000236161">
    <property type="component" value="Unassembled WGS sequence"/>
</dbReference>
<dbReference type="Gene3D" id="3.30.40.10">
    <property type="entry name" value="Zinc/RING finger domain, C3HC4 (zinc finger)"/>
    <property type="match status" value="1"/>
</dbReference>
<dbReference type="GO" id="GO:0004842">
    <property type="term" value="F:ubiquitin-protein transferase activity"/>
    <property type="evidence" value="ECO:0007669"/>
    <property type="project" value="TreeGrafter"/>
</dbReference>
<dbReference type="PROSITE" id="PS50089">
    <property type="entry name" value="ZF_RING_2"/>
    <property type="match status" value="1"/>
</dbReference>
<evidence type="ECO:0000256" key="1">
    <source>
        <dbReference type="ARBA" id="ARBA00022723"/>
    </source>
</evidence>
<keyword evidence="2 4" id="KW-0863">Zinc-finger</keyword>
<evidence type="ECO:0000313" key="7">
    <source>
        <dbReference type="Proteomes" id="UP000236161"/>
    </source>
</evidence>
<dbReference type="InterPro" id="IPR013083">
    <property type="entry name" value="Znf_RING/FYVE/PHD"/>
</dbReference>
<dbReference type="GO" id="GO:0043067">
    <property type="term" value="P:regulation of programmed cell death"/>
    <property type="evidence" value="ECO:0007669"/>
    <property type="project" value="TreeGrafter"/>
</dbReference>
<protein>
    <recommendedName>
        <fullName evidence="5">RING-type domain-containing protein</fullName>
    </recommendedName>
</protein>
<accession>A0A2I0BDW7</accession>
<dbReference type="GO" id="GO:0008270">
    <property type="term" value="F:zinc ion binding"/>
    <property type="evidence" value="ECO:0007669"/>
    <property type="project" value="UniProtKB-KW"/>
</dbReference>
<dbReference type="OrthoDB" id="1711136at2759"/>
<keyword evidence="1" id="KW-0479">Metal-binding</keyword>
<keyword evidence="7" id="KW-1185">Reference proteome</keyword>
<keyword evidence="3" id="KW-0862">Zinc</keyword>
<sequence length="277" mass="30356">MPSLPFPLYPPSSMAVEAHHLRLFSPQFLMNREPDKASENIPAMIGNAQRSASVAVGATSESGITVAAGAGMKRPREPLAFLGEDLSPHLEQQMLEVDGLLAHYTARMRAEIAERRRRFSRQLAAAMADGVRKRLKAKDEEIEKVKRMNWALGERIRSLCFENQVLRELAQTNEAAANLLRSNLEQILAAGQLRGKEEEQQRFDGGATDDAGSCCCGENDHVEASSARVCRSCGEREPTVLLLPCRHLCLCAPCGSANNYCPICNCFKSGSVNVNLS</sequence>
<evidence type="ECO:0000259" key="5">
    <source>
        <dbReference type="PROSITE" id="PS50089"/>
    </source>
</evidence>
<evidence type="ECO:0000313" key="6">
    <source>
        <dbReference type="EMBL" id="PKA65995.1"/>
    </source>
</evidence>
<dbReference type="STRING" id="1088818.A0A2I0BDW7"/>